<dbReference type="AlphaFoldDB" id="A0A2J0UAG6"/>
<dbReference type="InterPro" id="IPR036291">
    <property type="entry name" value="NAD(P)-bd_dom_sf"/>
</dbReference>
<proteinExistence type="predicted"/>
<comment type="caution">
    <text evidence="1">The sequence shown here is derived from an EMBL/GenBank/DDBJ whole genome shotgun (WGS) entry which is preliminary data.</text>
</comment>
<sequence length="71" mass="7484">MKVKVALVTGGRSGIGLTIAQRFSVDGARVFTALRRADIVFEGIEADFSDPASAQRAVSTVTDLLLAPEGY</sequence>
<dbReference type="InterPro" id="IPR002347">
    <property type="entry name" value="SDR_fam"/>
</dbReference>
<reference evidence="1 2" key="1">
    <citation type="journal article" date="2017" name="Front. Microbiol.">
        <title>Double-Face Meets the Bacterial World: The Opportunistic Pathogen Stenotrophomonas maltophilia.</title>
        <authorList>
            <person name="Lira F."/>
            <person name="Berg G."/>
            <person name="Martinez J.L."/>
        </authorList>
    </citation>
    <scope>NUCLEOTIDE SEQUENCE [LARGE SCALE GENOMIC DNA]</scope>
    <source>
        <strain evidence="1 2">EA1</strain>
    </source>
</reference>
<organism evidence="1 2">
    <name type="scientific">Stenotrophomonas maltophilia</name>
    <name type="common">Pseudomonas maltophilia</name>
    <name type="synonym">Xanthomonas maltophilia</name>
    <dbReference type="NCBI Taxonomy" id="40324"/>
    <lineage>
        <taxon>Bacteria</taxon>
        <taxon>Pseudomonadati</taxon>
        <taxon>Pseudomonadota</taxon>
        <taxon>Gammaproteobacteria</taxon>
        <taxon>Lysobacterales</taxon>
        <taxon>Lysobacteraceae</taxon>
        <taxon>Stenotrophomonas</taxon>
        <taxon>Stenotrophomonas maltophilia group</taxon>
    </lineage>
</organism>
<name>A0A2J0UAG6_STEMA</name>
<dbReference type="EMBL" id="NEQV01000004">
    <property type="protein sequence ID" value="PJL28070.1"/>
    <property type="molecule type" value="Genomic_DNA"/>
</dbReference>
<dbReference type="OrthoDB" id="9803333at2"/>
<protein>
    <recommendedName>
        <fullName evidence="3">Short-chain dehydrogenase</fullName>
    </recommendedName>
</protein>
<dbReference type="RefSeq" id="WP_100441011.1">
    <property type="nucleotide sequence ID" value="NZ_CBCPIZ010000007.1"/>
</dbReference>
<accession>A0A2J0UAG6</accession>
<evidence type="ECO:0000313" key="2">
    <source>
        <dbReference type="Proteomes" id="UP000230167"/>
    </source>
</evidence>
<gene>
    <name evidence="1" type="ORF">B9Y64_12590</name>
</gene>
<dbReference type="Proteomes" id="UP000230167">
    <property type="component" value="Unassembled WGS sequence"/>
</dbReference>
<evidence type="ECO:0000313" key="1">
    <source>
        <dbReference type="EMBL" id="PJL28070.1"/>
    </source>
</evidence>
<dbReference type="Pfam" id="PF00106">
    <property type="entry name" value="adh_short"/>
    <property type="match status" value="1"/>
</dbReference>
<dbReference type="SUPFAM" id="SSF51735">
    <property type="entry name" value="NAD(P)-binding Rossmann-fold domains"/>
    <property type="match status" value="1"/>
</dbReference>
<dbReference type="Gene3D" id="3.40.50.720">
    <property type="entry name" value="NAD(P)-binding Rossmann-like Domain"/>
    <property type="match status" value="1"/>
</dbReference>
<evidence type="ECO:0008006" key="3">
    <source>
        <dbReference type="Google" id="ProtNLM"/>
    </source>
</evidence>